<organism evidence="7 8">
    <name type="scientific">Aureimonas endophytica</name>
    <dbReference type="NCBI Taxonomy" id="2027858"/>
    <lineage>
        <taxon>Bacteria</taxon>
        <taxon>Pseudomonadati</taxon>
        <taxon>Pseudomonadota</taxon>
        <taxon>Alphaproteobacteria</taxon>
        <taxon>Hyphomicrobiales</taxon>
        <taxon>Aurantimonadaceae</taxon>
        <taxon>Aureimonas</taxon>
    </lineage>
</organism>
<name>A0A916ZNZ3_9HYPH</name>
<proteinExistence type="inferred from homology"/>
<dbReference type="Pfam" id="PF04280">
    <property type="entry name" value="Tim44"/>
    <property type="match status" value="1"/>
</dbReference>
<evidence type="ECO:0000313" key="7">
    <source>
        <dbReference type="EMBL" id="GGE07073.1"/>
    </source>
</evidence>
<dbReference type="InterPro" id="IPR039544">
    <property type="entry name" value="Tim44-like"/>
</dbReference>
<dbReference type="SMART" id="SM00978">
    <property type="entry name" value="Tim44"/>
    <property type="match status" value="1"/>
</dbReference>
<evidence type="ECO:0000259" key="6">
    <source>
        <dbReference type="SMART" id="SM00978"/>
    </source>
</evidence>
<evidence type="ECO:0000256" key="3">
    <source>
        <dbReference type="ARBA" id="ARBA00022946"/>
    </source>
</evidence>
<evidence type="ECO:0000256" key="1">
    <source>
        <dbReference type="ARBA" id="ARBA00004370"/>
    </source>
</evidence>
<comment type="similarity">
    <text evidence="2">Belongs to the Tim44 family.</text>
</comment>
<dbReference type="EMBL" id="BMIQ01000004">
    <property type="protein sequence ID" value="GGE07073.1"/>
    <property type="molecule type" value="Genomic_DNA"/>
</dbReference>
<dbReference type="GO" id="GO:0051087">
    <property type="term" value="F:protein-folding chaperone binding"/>
    <property type="evidence" value="ECO:0007669"/>
    <property type="project" value="TreeGrafter"/>
</dbReference>
<gene>
    <name evidence="7" type="ORF">GCM10011390_27650</name>
</gene>
<sequence>MSFGTIVIIVVAVIVLFQLRSVLGRRTGNERPPFDPYSRPEPKPENSQPTREGNVVTLPGRREPVVIEGSAEDRYAVIDKVVPPDDPANRDLRRIRDADRNFDPAEFLQGAAIAYEMVLTAFAEGDRKTLRNLLSQEAFAGFDQAITEREKRGETMKSAFIGINEAKIVSGALKDREALITVRLVSQLITSLSDSAGRVIDGNPEAVVEVRDLWTFARDPRSRDPNWKVVETESADA</sequence>
<protein>
    <submittedName>
        <fullName evidence="7">Calcium-binding protein</fullName>
    </submittedName>
</protein>
<dbReference type="SUPFAM" id="SSF54427">
    <property type="entry name" value="NTF2-like"/>
    <property type="match status" value="1"/>
</dbReference>
<dbReference type="Proteomes" id="UP000644699">
    <property type="component" value="Unassembled WGS sequence"/>
</dbReference>
<dbReference type="GO" id="GO:0030150">
    <property type="term" value="P:protein import into mitochondrial matrix"/>
    <property type="evidence" value="ECO:0007669"/>
    <property type="project" value="TreeGrafter"/>
</dbReference>
<dbReference type="GO" id="GO:0016020">
    <property type="term" value="C:membrane"/>
    <property type="evidence" value="ECO:0007669"/>
    <property type="project" value="UniProtKB-SubCell"/>
</dbReference>
<dbReference type="NCBIfam" id="NF033779">
    <property type="entry name" value="Tim44_TimA_adap"/>
    <property type="match status" value="1"/>
</dbReference>
<keyword evidence="3" id="KW-0809">Transit peptide</keyword>
<feature type="compositionally biased region" description="Basic and acidic residues" evidence="5">
    <location>
        <begin position="28"/>
        <end position="44"/>
    </location>
</feature>
<dbReference type="PANTHER" id="PTHR10721:SF1">
    <property type="entry name" value="MITOCHONDRIAL IMPORT INNER MEMBRANE TRANSLOCASE SUBUNIT TIM44"/>
    <property type="match status" value="1"/>
</dbReference>
<comment type="subcellular location">
    <subcellularLocation>
        <location evidence="1">Membrane</location>
    </subcellularLocation>
</comment>
<dbReference type="RefSeq" id="WP_188909424.1">
    <property type="nucleotide sequence ID" value="NZ_BMIQ01000004.1"/>
</dbReference>
<evidence type="ECO:0000256" key="5">
    <source>
        <dbReference type="SAM" id="MobiDB-lite"/>
    </source>
</evidence>
<evidence type="ECO:0000256" key="4">
    <source>
        <dbReference type="ARBA" id="ARBA00023136"/>
    </source>
</evidence>
<reference evidence="7" key="1">
    <citation type="journal article" date="2014" name="Int. J. Syst. Evol. Microbiol.">
        <title>Complete genome sequence of Corynebacterium casei LMG S-19264T (=DSM 44701T), isolated from a smear-ripened cheese.</title>
        <authorList>
            <consortium name="US DOE Joint Genome Institute (JGI-PGF)"/>
            <person name="Walter F."/>
            <person name="Albersmeier A."/>
            <person name="Kalinowski J."/>
            <person name="Ruckert C."/>
        </authorList>
    </citation>
    <scope>NUCLEOTIDE SEQUENCE</scope>
    <source>
        <strain evidence="7">CGMCC 1.15367</strain>
    </source>
</reference>
<dbReference type="PANTHER" id="PTHR10721">
    <property type="entry name" value="MITOCHONDRIAL IMPORT INNER MEMBRANE TRANSLOCASE SUBUNIT TIM44"/>
    <property type="match status" value="1"/>
</dbReference>
<keyword evidence="4" id="KW-0472">Membrane</keyword>
<dbReference type="AlphaFoldDB" id="A0A916ZNZ3"/>
<evidence type="ECO:0000313" key="8">
    <source>
        <dbReference type="Proteomes" id="UP000644699"/>
    </source>
</evidence>
<feature type="domain" description="Tim44-like" evidence="6">
    <location>
        <begin position="88"/>
        <end position="234"/>
    </location>
</feature>
<comment type="caution">
    <text evidence="7">The sequence shown here is derived from an EMBL/GenBank/DDBJ whole genome shotgun (WGS) entry which is preliminary data.</text>
</comment>
<evidence type="ECO:0000256" key="2">
    <source>
        <dbReference type="ARBA" id="ARBA00009597"/>
    </source>
</evidence>
<feature type="region of interest" description="Disordered" evidence="5">
    <location>
        <begin position="28"/>
        <end position="62"/>
    </location>
</feature>
<dbReference type="InterPro" id="IPR016985">
    <property type="entry name" value="UCP031890_Tim44-rel"/>
</dbReference>
<dbReference type="InterPro" id="IPR032710">
    <property type="entry name" value="NTF2-like_dom_sf"/>
</dbReference>
<dbReference type="PIRSF" id="PIRSF031890">
    <property type="entry name" value="UCP031890_transporter_Tim44"/>
    <property type="match status" value="1"/>
</dbReference>
<dbReference type="Gene3D" id="3.10.450.240">
    <property type="match status" value="1"/>
</dbReference>
<dbReference type="InterPro" id="IPR007379">
    <property type="entry name" value="Tim44-like_dom"/>
</dbReference>
<keyword evidence="8" id="KW-1185">Reference proteome</keyword>
<reference evidence="7" key="2">
    <citation type="submission" date="2020-09" db="EMBL/GenBank/DDBJ databases">
        <authorList>
            <person name="Sun Q."/>
            <person name="Zhou Y."/>
        </authorList>
    </citation>
    <scope>NUCLEOTIDE SEQUENCE</scope>
    <source>
        <strain evidence="7">CGMCC 1.15367</strain>
    </source>
</reference>
<accession>A0A916ZNZ3</accession>